<feature type="domain" description="YchJ-like middle NTF2-like" evidence="1">
    <location>
        <begin position="30"/>
        <end position="129"/>
    </location>
</feature>
<organism evidence="2 3">
    <name type="scientific">Sulfurospirillum halorespirans DSM 13726</name>
    <dbReference type="NCBI Taxonomy" id="1193502"/>
    <lineage>
        <taxon>Bacteria</taxon>
        <taxon>Pseudomonadati</taxon>
        <taxon>Campylobacterota</taxon>
        <taxon>Epsilonproteobacteria</taxon>
        <taxon>Campylobacterales</taxon>
        <taxon>Sulfurospirillaceae</taxon>
        <taxon>Sulfurospirillum</taxon>
    </lineage>
</organism>
<dbReference type="PATRIC" id="fig|1193502.14.peg.548"/>
<dbReference type="Pfam" id="PF17775">
    <property type="entry name" value="YchJ_M-like"/>
    <property type="match status" value="1"/>
</dbReference>
<evidence type="ECO:0000313" key="3">
    <source>
        <dbReference type="Proteomes" id="UP000094609"/>
    </source>
</evidence>
<accession>A0A1D7TH12</accession>
<protein>
    <submittedName>
        <fullName evidence="2">SEC-C domain-containing protein</fullName>
    </submittedName>
</protein>
<dbReference type="Pfam" id="PF02810">
    <property type="entry name" value="SEC-C"/>
    <property type="match status" value="1"/>
</dbReference>
<keyword evidence="3" id="KW-1185">Reference proteome</keyword>
<dbReference type="KEGG" id="shal:SHALO_0538"/>
<dbReference type="InterPro" id="IPR048469">
    <property type="entry name" value="YchJ-like_M"/>
</dbReference>
<evidence type="ECO:0000313" key="2">
    <source>
        <dbReference type="EMBL" id="AOO64328.1"/>
    </source>
</evidence>
<name>A0A1D7TH12_9BACT</name>
<dbReference type="STRING" id="1193502.SHALO_0538"/>
<dbReference type="InterPro" id="IPR032710">
    <property type="entry name" value="NTF2-like_dom_sf"/>
</dbReference>
<dbReference type="RefSeq" id="WP_069477270.1">
    <property type="nucleotide sequence ID" value="NZ_CP017111.1"/>
</dbReference>
<dbReference type="Gene3D" id="3.10.450.50">
    <property type="match status" value="1"/>
</dbReference>
<sequence>MNETNLCPCGSGKTYETCCEPYHKKQNAPTAVALMRSRYSAFVFGRVDYLYETTHPSHRAKNLKEEIAFTCKGLAWTKLDVLETWQGGEGDKVGKVFFRASFVQEGKEGLHSEHSRFKRFGKAWMYVDGDVKG</sequence>
<dbReference type="SUPFAM" id="SSF54427">
    <property type="entry name" value="NTF2-like"/>
    <property type="match status" value="1"/>
</dbReference>
<reference evidence="3" key="1">
    <citation type="submission" date="2016-08" db="EMBL/GenBank/DDBJ databases">
        <title>Complete genome sequence of the organohalide-respiring Epsilonproteobacterium Sulfurospirillum halorespirans.</title>
        <authorList>
            <person name="Goris T."/>
            <person name="Zimmermann J."/>
            <person name="Schenz B."/>
            <person name="Lemos M."/>
            <person name="Hackermueller J."/>
            <person name="Diekert G."/>
        </authorList>
    </citation>
    <scope>NUCLEOTIDE SEQUENCE [LARGE SCALE GENOMIC DNA]</scope>
    <source>
        <strain>DSM 13726</strain>
        <strain evidence="3">PCE-M2</strain>
    </source>
</reference>
<dbReference type="InterPro" id="IPR004027">
    <property type="entry name" value="SEC_C_motif"/>
</dbReference>
<evidence type="ECO:0000259" key="1">
    <source>
        <dbReference type="Pfam" id="PF17775"/>
    </source>
</evidence>
<dbReference type="PANTHER" id="PTHR33747">
    <property type="entry name" value="UPF0225 PROTEIN SCO1677"/>
    <property type="match status" value="1"/>
</dbReference>
<gene>
    <name evidence="2" type="ORF">SHALO_0538</name>
</gene>
<dbReference type="EMBL" id="CP017111">
    <property type="protein sequence ID" value="AOO64328.1"/>
    <property type="molecule type" value="Genomic_DNA"/>
</dbReference>
<proteinExistence type="predicted"/>
<dbReference type="Proteomes" id="UP000094609">
    <property type="component" value="Chromosome"/>
</dbReference>
<dbReference type="PANTHER" id="PTHR33747:SF1">
    <property type="entry name" value="ADENYLATE CYCLASE-ASSOCIATED CAP C-TERMINAL DOMAIN-CONTAINING PROTEIN"/>
    <property type="match status" value="1"/>
</dbReference>
<dbReference type="AlphaFoldDB" id="A0A1D7TH12"/>